<comment type="caution">
    <text evidence="9">The sequence shown here is derived from an EMBL/GenBank/DDBJ whole genome shotgun (WGS) entry which is preliminary data.</text>
</comment>
<protein>
    <recommendedName>
        <fullName evidence="7">Protein-L-isoaspartate O-methyltransferase</fullName>
        <ecNumber evidence="7">2.1.1.77</ecNumber>
    </recommendedName>
    <alternativeName>
        <fullName evidence="7">L-isoaspartyl protein carboxyl methyltransferase</fullName>
    </alternativeName>
    <alternativeName>
        <fullName evidence="7">Protein L-isoaspartyl methyltransferase</fullName>
    </alternativeName>
    <alternativeName>
        <fullName evidence="7">Protein-beta-aspartate methyltransferase</fullName>
        <shortName evidence="7">PIMT</shortName>
    </alternativeName>
</protein>
<dbReference type="SUPFAM" id="SSF53335">
    <property type="entry name" value="S-adenosyl-L-methionine-dependent methyltransferases"/>
    <property type="match status" value="1"/>
</dbReference>
<dbReference type="NCBIfam" id="NF001453">
    <property type="entry name" value="PRK00312.1"/>
    <property type="match status" value="1"/>
</dbReference>
<keyword evidence="4 7" id="KW-0489">Methyltransferase</keyword>
<dbReference type="InterPro" id="IPR029063">
    <property type="entry name" value="SAM-dependent_MTases_sf"/>
</dbReference>
<dbReference type="InterPro" id="IPR000682">
    <property type="entry name" value="PCMT"/>
</dbReference>
<dbReference type="GO" id="GO:0004719">
    <property type="term" value="F:protein-L-isoaspartate (D-aspartate) O-methyltransferase activity"/>
    <property type="evidence" value="ECO:0007669"/>
    <property type="project" value="UniProtKB-UniRule"/>
</dbReference>
<name>A0A829YDN0_9GAMM</name>
<comment type="similarity">
    <text evidence="2 7">Belongs to the methyltransferase superfamily. L-isoaspartyl/D-aspartyl protein methyltransferase family.</text>
</comment>
<dbReference type="PROSITE" id="PS01279">
    <property type="entry name" value="PCMT"/>
    <property type="match status" value="1"/>
</dbReference>
<dbReference type="RefSeq" id="WP_161812420.1">
    <property type="nucleotide sequence ID" value="NZ_BLJN01000002.1"/>
</dbReference>
<keyword evidence="6 7" id="KW-0949">S-adenosyl-L-methionine</keyword>
<organism evidence="9 10">
    <name type="scientific">Steroidobacter agaridevorans</name>
    <dbReference type="NCBI Taxonomy" id="2695856"/>
    <lineage>
        <taxon>Bacteria</taxon>
        <taxon>Pseudomonadati</taxon>
        <taxon>Pseudomonadota</taxon>
        <taxon>Gammaproteobacteria</taxon>
        <taxon>Steroidobacterales</taxon>
        <taxon>Steroidobacteraceae</taxon>
        <taxon>Steroidobacter</taxon>
    </lineage>
</organism>
<evidence type="ECO:0000256" key="8">
    <source>
        <dbReference type="SAM" id="MobiDB-lite"/>
    </source>
</evidence>
<dbReference type="EC" id="2.1.1.77" evidence="7"/>
<dbReference type="NCBIfam" id="TIGR00080">
    <property type="entry name" value="pimt"/>
    <property type="match status" value="1"/>
</dbReference>
<dbReference type="GO" id="GO:0032259">
    <property type="term" value="P:methylation"/>
    <property type="evidence" value="ECO:0007669"/>
    <property type="project" value="UniProtKB-KW"/>
</dbReference>
<dbReference type="AlphaFoldDB" id="A0A829YDN0"/>
<evidence type="ECO:0000313" key="9">
    <source>
        <dbReference type="EMBL" id="GFE80782.1"/>
    </source>
</evidence>
<feature type="active site" evidence="7">
    <location>
        <position position="78"/>
    </location>
</feature>
<keyword evidence="3 7" id="KW-0963">Cytoplasm</keyword>
<evidence type="ECO:0000256" key="6">
    <source>
        <dbReference type="ARBA" id="ARBA00022691"/>
    </source>
</evidence>
<evidence type="ECO:0000313" key="10">
    <source>
        <dbReference type="Proteomes" id="UP000445000"/>
    </source>
</evidence>
<dbReference type="GO" id="GO:0005737">
    <property type="term" value="C:cytoplasm"/>
    <property type="evidence" value="ECO:0007669"/>
    <property type="project" value="UniProtKB-SubCell"/>
</dbReference>
<dbReference type="PANTHER" id="PTHR11579:SF0">
    <property type="entry name" value="PROTEIN-L-ISOASPARTATE(D-ASPARTATE) O-METHYLTRANSFERASE"/>
    <property type="match status" value="1"/>
</dbReference>
<reference evidence="10" key="1">
    <citation type="submission" date="2020-01" db="EMBL/GenBank/DDBJ databases">
        <title>'Steroidobacter agaridevorans' sp. nov., agar-degrading bacteria isolated from rhizosphere soils.</title>
        <authorList>
            <person name="Ikenaga M."/>
            <person name="Kataoka M."/>
            <person name="Murouchi A."/>
            <person name="Katsuragi S."/>
            <person name="Sakai M."/>
        </authorList>
    </citation>
    <scope>NUCLEOTIDE SEQUENCE [LARGE SCALE GENOMIC DNA]</scope>
    <source>
        <strain evidence="10">YU21-B</strain>
    </source>
</reference>
<dbReference type="PANTHER" id="PTHR11579">
    <property type="entry name" value="PROTEIN-L-ISOASPARTATE O-METHYLTRANSFERASE"/>
    <property type="match status" value="1"/>
</dbReference>
<sequence>MKPPAPPRNNSGNRAGIGMTSARTRERLVQRLRDQGIVNPAVLDQIRNVPRHLFVDEALATRAYEDTALPIGHGQTISQPFVVARMTEALIEAGTPGKVLEIGTGCGYQTAVMSPLVRFIYSIERIGALQERARQRLRELNISNVHLRHGDGFQGWSGHAPYDAILMAAAPLAIPDVLFQQLAPGGRLIAPVGPEGRQQLVRITRRVDERRGDEFHKETLGLVSFVPLLKGLN</sequence>
<evidence type="ECO:0000256" key="5">
    <source>
        <dbReference type="ARBA" id="ARBA00022679"/>
    </source>
</evidence>
<dbReference type="HAMAP" id="MF_00090">
    <property type="entry name" value="PIMT"/>
    <property type="match status" value="1"/>
</dbReference>
<dbReference type="CDD" id="cd02440">
    <property type="entry name" value="AdoMet_MTases"/>
    <property type="match status" value="1"/>
</dbReference>
<keyword evidence="5 7" id="KW-0808">Transferase</keyword>
<feature type="region of interest" description="Disordered" evidence="8">
    <location>
        <begin position="1"/>
        <end position="22"/>
    </location>
</feature>
<dbReference type="FunFam" id="3.40.50.150:FF:000010">
    <property type="entry name" value="Protein-L-isoaspartate O-methyltransferase"/>
    <property type="match status" value="1"/>
</dbReference>
<dbReference type="EMBL" id="BLJN01000002">
    <property type="protein sequence ID" value="GFE80782.1"/>
    <property type="molecule type" value="Genomic_DNA"/>
</dbReference>
<accession>A0A829YDN0</accession>
<evidence type="ECO:0000256" key="2">
    <source>
        <dbReference type="ARBA" id="ARBA00005369"/>
    </source>
</evidence>
<proteinExistence type="inferred from homology"/>
<keyword evidence="10" id="KW-1185">Reference proteome</keyword>
<dbReference type="Proteomes" id="UP000445000">
    <property type="component" value="Unassembled WGS sequence"/>
</dbReference>
<comment type="catalytic activity">
    <reaction evidence="7">
        <text>[protein]-L-isoaspartate + S-adenosyl-L-methionine = [protein]-L-isoaspartate alpha-methyl ester + S-adenosyl-L-homocysteine</text>
        <dbReference type="Rhea" id="RHEA:12705"/>
        <dbReference type="Rhea" id="RHEA-COMP:12143"/>
        <dbReference type="Rhea" id="RHEA-COMP:12144"/>
        <dbReference type="ChEBI" id="CHEBI:57856"/>
        <dbReference type="ChEBI" id="CHEBI:59789"/>
        <dbReference type="ChEBI" id="CHEBI:90596"/>
        <dbReference type="ChEBI" id="CHEBI:90598"/>
        <dbReference type="EC" id="2.1.1.77"/>
    </reaction>
</comment>
<evidence type="ECO:0000256" key="7">
    <source>
        <dbReference type="HAMAP-Rule" id="MF_00090"/>
    </source>
</evidence>
<gene>
    <name evidence="9" type="primary">pcm_2</name>
    <name evidence="7" type="synonym">pcm</name>
    <name evidence="9" type="ORF">GCM10011487_27820</name>
</gene>
<evidence type="ECO:0000256" key="3">
    <source>
        <dbReference type="ARBA" id="ARBA00022490"/>
    </source>
</evidence>
<evidence type="ECO:0000256" key="4">
    <source>
        <dbReference type="ARBA" id="ARBA00022603"/>
    </source>
</evidence>
<comment type="function">
    <text evidence="7">Catalyzes the methyl esterification of L-isoaspartyl residues in peptides and proteins that result from spontaneous decomposition of normal L-aspartyl and L-asparaginyl residues. It plays a role in the repair and/or degradation of damaged proteins.</text>
</comment>
<dbReference type="Pfam" id="PF01135">
    <property type="entry name" value="PCMT"/>
    <property type="match status" value="1"/>
</dbReference>
<dbReference type="Gene3D" id="3.40.50.150">
    <property type="entry name" value="Vaccinia Virus protein VP39"/>
    <property type="match status" value="1"/>
</dbReference>
<dbReference type="GO" id="GO:0030091">
    <property type="term" value="P:protein repair"/>
    <property type="evidence" value="ECO:0007669"/>
    <property type="project" value="UniProtKB-UniRule"/>
</dbReference>
<evidence type="ECO:0000256" key="1">
    <source>
        <dbReference type="ARBA" id="ARBA00004496"/>
    </source>
</evidence>
<comment type="subcellular location">
    <subcellularLocation>
        <location evidence="1 7">Cytoplasm</location>
    </subcellularLocation>
</comment>